<dbReference type="GO" id="GO:0032259">
    <property type="term" value="P:methylation"/>
    <property type="evidence" value="ECO:0007669"/>
    <property type="project" value="UniProtKB-KW"/>
</dbReference>
<feature type="region of interest" description="Disordered" evidence="1">
    <location>
        <begin position="122"/>
        <end position="144"/>
    </location>
</feature>
<evidence type="ECO:0000259" key="2">
    <source>
        <dbReference type="Pfam" id="PF04480"/>
    </source>
</evidence>
<keyword evidence="3" id="KW-0808">Transferase</keyword>
<reference evidence="3" key="1">
    <citation type="journal article" date="2014" name="Int. J. Syst. Evol. Microbiol.">
        <title>Complete genome sequence of Corynebacterium casei LMG S-19264T (=DSM 44701T), isolated from a smear-ripened cheese.</title>
        <authorList>
            <consortium name="US DOE Joint Genome Institute (JGI-PGF)"/>
            <person name="Walter F."/>
            <person name="Albersmeier A."/>
            <person name="Kalinowski J."/>
            <person name="Ruckert C."/>
        </authorList>
    </citation>
    <scope>NUCLEOTIDE SEQUENCE</scope>
    <source>
        <strain evidence="3">CGMCC 1.15493</strain>
    </source>
</reference>
<dbReference type="Proteomes" id="UP000613160">
    <property type="component" value="Unassembled WGS sequence"/>
</dbReference>
<evidence type="ECO:0000313" key="3">
    <source>
        <dbReference type="EMBL" id="GGD07898.1"/>
    </source>
</evidence>
<dbReference type="PANTHER" id="PTHR38590:SF1">
    <property type="entry name" value="BLL0828 PROTEIN"/>
    <property type="match status" value="1"/>
</dbReference>
<dbReference type="InterPro" id="IPR011335">
    <property type="entry name" value="Restrct_endonuc-II-like"/>
</dbReference>
<gene>
    <name evidence="3" type="ORF">GCM10011335_08480</name>
</gene>
<accession>A0A916XTS0</accession>
<dbReference type="InterPro" id="IPR007569">
    <property type="entry name" value="DUF559"/>
</dbReference>
<protein>
    <submittedName>
        <fullName evidence="3">DNA methylase</fullName>
    </submittedName>
</protein>
<keyword evidence="4" id="KW-1185">Reference proteome</keyword>
<dbReference type="PANTHER" id="PTHR38590">
    <property type="entry name" value="BLL0828 PROTEIN"/>
    <property type="match status" value="1"/>
</dbReference>
<sequence>MALTRLQLKAQRARRAVDSTSTGLEDLLWPSLRAIPGEGQHFRRQVRIGAYLCDFVSQPLGLIVELDGAQHHTPHQLAKDAARDDWLAAQGIHVLRFANAAVRADPAAVLDSIRAVVEERRRLPRRDVPEPAPAPGKRCPRPKR</sequence>
<dbReference type="EMBL" id="BMJJ01000002">
    <property type="protein sequence ID" value="GGD07898.1"/>
    <property type="molecule type" value="Genomic_DNA"/>
</dbReference>
<organism evidence="3 4">
    <name type="scientific">Aureimonas glaciei</name>
    <dbReference type="NCBI Taxonomy" id="1776957"/>
    <lineage>
        <taxon>Bacteria</taxon>
        <taxon>Pseudomonadati</taxon>
        <taxon>Pseudomonadota</taxon>
        <taxon>Alphaproteobacteria</taxon>
        <taxon>Hyphomicrobiales</taxon>
        <taxon>Aurantimonadaceae</taxon>
        <taxon>Aureimonas</taxon>
    </lineage>
</organism>
<comment type="caution">
    <text evidence="3">The sequence shown here is derived from an EMBL/GenBank/DDBJ whole genome shotgun (WGS) entry which is preliminary data.</text>
</comment>
<dbReference type="AlphaFoldDB" id="A0A916XTS0"/>
<dbReference type="Gene3D" id="3.40.960.10">
    <property type="entry name" value="VSR Endonuclease"/>
    <property type="match status" value="1"/>
</dbReference>
<reference evidence="3" key="2">
    <citation type="submission" date="2020-09" db="EMBL/GenBank/DDBJ databases">
        <authorList>
            <person name="Sun Q."/>
            <person name="Zhou Y."/>
        </authorList>
    </citation>
    <scope>NUCLEOTIDE SEQUENCE</scope>
    <source>
        <strain evidence="3">CGMCC 1.15493</strain>
    </source>
</reference>
<feature type="domain" description="DUF559" evidence="2">
    <location>
        <begin position="14"/>
        <end position="117"/>
    </location>
</feature>
<dbReference type="RefSeq" id="WP_188849345.1">
    <property type="nucleotide sequence ID" value="NZ_BMJJ01000002.1"/>
</dbReference>
<keyword evidence="3" id="KW-0489">Methyltransferase</keyword>
<evidence type="ECO:0000256" key="1">
    <source>
        <dbReference type="SAM" id="MobiDB-lite"/>
    </source>
</evidence>
<proteinExistence type="predicted"/>
<dbReference type="SUPFAM" id="SSF52980">
    <property type="entry name" value="Restriction endonuclease-like"/>
    <property type="match status" value="1"/>
</dbReference>
<dbReference type="InterPro" id="IPR047216">
    <property type="entry name" value="Endonuclease_DUF559_bact"/>
</dbReference>
<evidence type="ECO:0000313" key="4">
    <source>
        <dbReference type="Proteomes" id="UP000613160"/>
    </source>
</evidence>
<name>A0A916XTS0_9HYPH</name>
<dbReference type="CDD" id="cd01038">
    <property type="entry name" value="Endonuclease_DUF559"/>
    <property type="match status" value="1"/>
</dbReference>
<dbReference type="Pfam" id="PF04480">
    <property type="entry name" value="DUF559"/>
    <property type="match status" value="1"/>
</dbReference>
<dbReference type="GO" id="GO:0008168">
    <property type="term" value="F:methyltransferase activity"/>
    <property type="evidence" value="ECO:0007669"/>
    <property type="project" value="UniProtKB-KW"/>
</dbReference>